<reference evidence="1 2" key="4">
    <citation type="journal article" date="2011" name="BMC Genomics">
        <title>RNA-Seq improves annotation of protein-coding genes in the cucumber genome.</title>
        <authorList>
            <person name="Li Z."/>
            <person name="Zhang Z."/>
            <person name="Yan P."/>
            <person name="Huang S."/>
            <person name="Fei Z."/>
            <person name="Lin K."/>
        </authorList>
    </citation>
    <scope>NUCLEOTIDE SEQUENCE [LARGE SCALE GENOMIC DNA]</scope>
    <source>
        <strain evidence="2">cv. 9930</strain>
    </source>
</reference>
<evidence type="ECO:0000313" key="2">
    <source>
        <dbReference type="Proteomes" id="UP000029981"/>
    </source>
</evidence>
<organism evidence="1 2">
    <name type="scientific">Cucumis sativus</name>
    <name type="common">Cucumber</name>
    <dbReference type="NCBI Taxonomy" id="3659"/>
    <lineage>
        <taxon>Eukaryota</taxon>
        <taxon>Viridiplantae</taxon>
        <taxon>Streptophyta</taxon>
        <taxon>Embryophyta</taxon>
        <taxon>Tracheophyta</taxon>
        <taxon>Spermatophyta</taxon>
        <taxon>Magnoliopsida</taxon>
        <taxon>eudicotyledons</taxon>
        <taxon>Gunneridae</taxon>
        <taxon>Pentapetalae</taxon>
        <taxon>rosids</taxon>
        <taxon>fabids</taxon>
        <taxon>Cucurbitales</taxon>
        <taxon>Cucurbitaceae</taxon>
        <taxon>Benincaseae</taxon>
        <taxon>Cucumis</taxon>
    </lineage>
</organism>
<dbReference type="Proteomes" id="UP000029981">
    <property type="component" value="Chromosome 5"/>
</dbReference>
<proteinExistence type="predicted"/>
<dbReference type="AlphaFoldDB" id="A0A0A0KRR6"/>
<reference evidence="1 2" key="2">
    <citation type="journal article" date="2009" name="PLoS ONE">
        <title>An integrated genetic and cytogenetic map of the cucumber genome.</title>
        <authorList>
            <person name="Ren Y."/>
            <person name="Zhang Z."/>
            <person name="Liu J."/>
            <person name="Staub J.E."/>
            <person name="Han Y."/>
            <person name="Cheng Z."/>
            <person name="Li X."/>
            <person name="Lu J."/>
            <person name="Miao H."/>
            <person name="Kang H."/>
            <person name="Xie B."/>
            <person name="Gu X."/>
            <person name="Wang X."/>
            <person name="Du Y."/>
            <person name="Jin W."/>
            <person name="Huang S."/>
        </authorList>
    </citation>
    <scope>NUCLEOTIDE SEQUENCE [LARGE SCALE GENOMIC DNA]</scope>
    <source>
        <strain evidence="2">cv. 9930</strain>
    </source>
</reference>
<accession>A0A0A0KRR6</accession>
<gene>
    <name evidence="1" type="ORF">Csa_5G623920</name>
</gene>
<name>A0A0A0KRR6_CUCSA</name>
<reference evidence="1 2" key="3">
    <citation type="journal article" date="2010" name="BMC Genomics">
        <title>Transcriptome sequencing and comparative analysis of cucumber flowers with different sex types.</title>
        <authorList>
            <person name="Guo S."/>
            <person name="Zheng Y."/>
            <person name="Joung J.G."/>
            <person name="Liu S."/>
            <person name="Zhang Z."/>
            <person name="Crasta O.R."/>
            <person name="Sobral B.W."/>
            <person name="Xu Y."/>
            <person name="Huang S."/>
            <person name="Fei Z."/>
        </authorList>
    </citation>
    <scope>NUCLEOTIDE SEQUENCE [LARGE SCALE GENOMIC DNA]</scope>
    <source>
        <strain evidence="2">cv. 9930</strain>
    </source>
</reference>
<keyword evidence="2" id="KW-1185">Reference proteome</keyword>
<dbReference type="Gramene" id="KGN52330">
    <property type="protein sequence ID" value="KGN52330"/>
    <property type="gene ID" value="Csa_5G623920"/>
</dbReference>
<sequence length="144" mass="17137">MPKPIQHFCIIPIQILQKRQFIQRTHTPNPRFHLSSHHYILLAHHLVVNERRRCPPFSIPITATRCHLHESLSIRVLTGEFLDKRSKLRGAGFHLHRTRNVHDFETRPRRFLASLCLFFACYNHREFSPFFHPSNGEVIRSFII</sequence>
<evidence type="ECO:0000313" key="1">
    <source>
        <dbReference type="EMBL" id="KGN52330.1"/>
    </source>
</evidence>
<reference evidence="1 2" key="1">
    <citation type="journal article" date="2009" name="Nat. Genet.">
        <title>The genome of the cucumber, Cucumis sativus L.</title>
        <authorList>
            <person name="Huang S."/>
            <person name="Li R."/>
            <person name="Zhang Z."/>
            <person name="Li L."/>
            <person name="Gu X."/>
            <person name="Fan W."/>
            <person name="Lucas W.J."/>
            <person name="Wang X."/>
            <person name="Xie B."/>
            <person name="Ni P."/>
            <person name="Ren Y."/>
            <person name="Zhu H."/>
            <person name="Li J."/>
            <person name="Lin K."/>
            <person name="Jin W."/>
            <person name="Fei Z."/>
            <person name="Li G."/>
            <person name="Staub J."/>
            <person name="Kilian A."/>
            <person name="van der Vossen E.A."/>
            <person name="Wu Y."/>
            <person name="Guo J."/>
            <person name="He J."/>
            <person name="Jia Z."/>
            <person name="Ren Y."/>
            <person name="Tian G."/>
            <person name="Lu Y."/>
            <person name="Ruan J."/>
            <person name="Qian W."/>
            <person name="Wang M."/>
            <person name="Huang Q."/>
            <person name="Li B."/>
            <person name="Xuan Z."/>
            <person name="Cao J."/>
            <person name="Asan"/>
            <person name="Wu Z."/>
            <person name="Zhang J."/>
            <person name="Cai Q."/>
            <person name="Bai Y."/>
            <person name="Zhao B."/>
            <person name="Han Y."/>
            <person name="Li Y."/>
            <person name="Li X."/>
            <person name="Wang S."/>
            <person name="Shi Q."/>
            <person name="Liu S."/>
            <person name="Cho W.K."/>
            <person name="Kim J.Y."/>
            <person name="Xu Y."/>
            <person name="Heller-Uszynska K."/>
            <person name="Miao H."/>
            <person name="Cheng Z."/>
            <person name="Zhang S."/>
            <person name="Wu J."/>
            <person name="Yang Y."/>
            <person name="Kang H."/>
            <person name="Li M."/>
            <person name="Liang H."/>
            <person name="Ren X."/>
            <person name="Shi Z."/>
            <person name="Wen M."/>
            <person name="Jian M."/>
            <person name="Yang H."/>
            <person name="Zhang G."/>
            <person name="Yang Z."/>
            <person name="Chen R."/>
            <person name="Liu S."/>
            <person name="Li J."/>
            <person name="Ma L."/>
            <person name="Liu H."/>
            <person name="Zhou Y."/>
            <person name="Zhao J."/>
            <person name="Fang X."/>
            <person name="Li G."/>
            <person name="Fang L."/>
            <person name="Li Y."/>
            <person name="Liu D."/>
            <person name="Zheng H."/>
            <person name="Zhang Y."/>
            <person name="Qin N."/>
            <person name="Li Z."/>
            <person name="Yang G."/>
            <person name="Yang S."/>
            <person name="Bolund L."/>
            <person name="Kristiansen K."/>
            <person name="Zheng H."/>
            <person name="Li S."/>
            <person name="Zhang X."/>
            <person name="Yang H."/>
            <person name="Wang J."/>
            <person name="Sun R."/>
            <person name="Zhang B."/>
            <person name="Jiang S."/>
            <person name="Wang J."/>
            <person name="Du Y."/>
            <person name="Li S."/>
        </authorList>
    </citation>
    <scope>NUCLEOTIDE SEQUENCE [LARGE SCALE GENOMIC DNA]</scope>
    <source>
        <strain evidence="2">cv. 9930</strain>
    </source>
</reference>
<dbReference type="EMBL" id="CM002926">
    <property type="protein sequence ID" value="KGN52330.1"/>
    <property type="molecule type" value="Genomic_DNA"/>
</dbReference>
<protein>
    <submittedName>
        <fullName evidence="1">Uncharacterized protein</fullName>
    </submittedName>
</protein>